<evidence type="ECO:0000313" key="1">
    <source>
        <dbReference type="EMBL" id="MEB3966886.1"/>
    </source>
</evidence>
<reference evidence="1 2" key="1">
    <citation type="submission" date="2022-10" db="EMBL/GenBank/DDBJ databases">
        <authorList>
            <person name="Xie J."/>
            <person name="Shen N."/>
        </authorList>
    </citation>
    <scope>NUCLEOTIDE SEQUENCE [LARGE SCALE GENOMIC DNA]</scope>
    <source>
        <strain evidence="1 2">DSM 41681</strain>
    </source>
</reference>
<evidence type="ECO:0000313" key="2">
    <source>
        <dbReference type="Proteomes" id="UP001352223"/>
    </source>
</evidence>
<keyword evidence="2" id="KW-1185">Reference proteome</keyword>
<name>A0ABU6CSE8_9ACTN</name>
<dbReference type="Proteomes" id="UP001352223">
    <property type="component" value="Unassembled WGS sequence"/>
</dbReference>
<sequence>MPQIRELIESVGSRLSVDSAILARAVTAVSACEQSSAACAAGMLADKDADSLRDAIVQNLDCADVSSTTSRLLLRGDDAQRPLLAAQTEACLIACRDAREQCGRHAAHREHCRICSETAGRAAEACEELLSVLRR</sequence>
<dbReference type="RefSeq" id="WP_324776620.1">
    <property type="nucleotide sequence ID" value="NZ_BAAATS010000005.1"/>
</dbReference>
<comment type="caution">
    <text evidence="1">The sequence shown here is derived from an EMBL/GenBank/DDBJ whole genome shotgun (WGS) entry which is preliminary data.</text>
</comment>
<dbReference type="EMBL" id="JAOZYB010000369">
    <property type="protein sequence ID" value="MEB3966886.1"/>
    <property type="molecule type" value="Genomic_DNA"/>
</dbReference>
<accession>A0ABU6CSE8</accession>
<evidence type="ECO:0008006" key="3">
    <source>
        <dbReference type="Google" id="ProtNLM"/>
    </source>
</evidence>
<organism evidence="1 2">
    <name type="scientific">Streptomyces kunmingensis</name>
    <dbReference type="NCBI Taxonomy" id="68225"/>
    <lineage>
        <taxon>Bacteria</taxon>
        <taxon>Bacillati</taxon>
        <taxon>Actinomycetota</taxon>
        <taxon>Actinomycetes</taxon>
        <taxon>Kitasatosporales</taxon>
        <taxon>Streptomycetaceae</taxon>
        <taxon>Streptomyces</taxon>
    </lineage>
</organism>
<dbReference type="Pfam" id="PF03860">
    <property type="entry name" value="Csp"/>
    <property type="match status" value="1"/>
</dbReference>
<dbReference type="InterPro" id="IPR005560">
    <property type="entry name" value="Csp_YhjQ"/>
</dbReference>
<gene>
    <name evidence="1" type="ORF">OKJ48_42630</name>
</gene>
<proteinExistence type="predicted"/>
<dbReference type="Gene3D" id="1.20.1270.360">
    <property type="match status" value="1"/>
</dbReference>
<protein>
    <recommendedName>
        <fullName evidence="3">Four-helix bundle copper-binding protein</fullName>
    </recommendedName>
</protein>